<comment type="subunit">
    <text evidence="11">Homodimer.</text>
</comment>
<evidence type="ECO:0000313" key="14">
    <source>
        <dbReference type="Proteomes" id="UP000070442"/>
    </source>
</evidence>
<dbReference type="PATRIC" id="fig|755172.3.peg.1117"/>
<dbReference type="SUPFAM" id="SSF53383">
    <property type="entry name" value="PLP-dependent transferases"/>
    <property type="match status" value="1"/>
</dbReference>
<dbReference type="GO" id="GO:0006564">
    <property type="term" value="P:L-serine biosynthetic process"/>
    <property type="evidence" value="ECO:0007669"/>
    <property type="project" value="UniProtKB-UniRule"/>
</dbReference>
<feature type="modified residue" description="N6-(pyridoxal phosphate)lysine" evidence="11">
    <location>
        <position position="205"/>
    </location>
</feature>
<feature type="binding site" evidence="11">
    <location>
        <begin position="84"/>
        <end position="85"/>
    </location>
    <ligand>
        <name>pyridoxal 5'-phosphate</name>
        <dbReference type="ChEBI" id="CHEBI:597326"/>
    </ligand>
</feature>
<dbReference type="InterPro" id="IPR000192">
    <property type="entry name" value="Aminotrans_V_dom"/>
</dbReference>
<evidence type="ECO:0000256" key="7">
    <source>
        <dbReference type="ARBA" id="ARBA00022898"/>
    </source>
</evidence>
<comment type="caution">
    <text evidence="11">Lacks conserved residue(s) required for the propagation of feature annotation.</text>
</comment>
<proteinExistence type="inferred from homology"/>
<dbReference type="PANTHER" id="PTHR43247:SF1">
    <property type="entry name" value="PHOSPHOSERINE AMINOTRANSFERASE"/>
    <property type="match status" value="1"/>
</dbReference>
<evidence type="ECO:0000256" key="3">
    <source>
        <dbReference type="ARBA" id="ARBA00006904"/>
    </source>
</evidence>
<dbReference type="Pfam" id="PF00266">
    <property type="entry name" value="Aminotran_5"/>
    <property type="match status" value="1"/>
</dbReference>
<dbReference type="FunFam" id="3.90.1150.10:FF:000006">
    <property type="entry name" value="Phosphoserine aminotransferase"/>
    <property type="match status" value="1"/>
</dbReference>
<dbReference type="STRING" id="755172.HMPREF1863_01156"/>
<keyword evidence="6 11" id="KW-0808">Transferase</keyword>
<dbReference type="HAMAP" id="MF_00160">
    <property type="entry name" value="SerC_aminotrans_5"/>
    <property type="match status" value="1"/>
</dbReference>
<dbReference type="EC" id="2.6.1.52" evidence="11"/>
<dbReference type="PANTHER" id="PTHR43247">
    <property type="entry name" value="PHOSPHOSERINE AMINOTRANSFERASE"/>
    <property type="match status" value="1"/>
</dbReference>
<sequence>MFFNQEVTMERVFNFSAGPSTLPVEVLEKASKDMMNFNGSGMSVMEMSHRSSEYGAIQADAKASLRSLLSLDENHDVLFLQGGGSLQFTMIPLNLLSEEDSASYVISGSWAKKAYQEAEKLRKVNVMSSSEEDGFSYFPEISADKMKPTDKYIYTCVNNTIYGTRLAPEKLASVDATLVCDMSSNILTESYDFNKPGLIFAGAQKNLGASGVTVVVLNKELLATKEGELPTMLDYRTHIEKDSMFNTPPCYNIYICGLVLDWVKRMGGVSAMEARNKEKAKLLYDTIDNSALFKNNIPEGDRSLTNIVFVTGSKDLDAEFVKGAKEKGIVNIKGHRSVGGMRASLYNAMELEGVKRLVDYMKEFERNNG</sequence>
<feature type="binding site" evidence="11">
    <location>
        <begin position="246"/>
        <end position="247"/>
    </location>
    <ligand>
        <name>pyridoxal 5'-phosphate</name>
        <dbReference type="ChEBI" id="CHEBI:597326"/>
    </ligand>
</feature>
<comment type="subcellular location">
    <subcellularLocation>
        <location evidence="11">Cytoplasm</location>
    </subcellularLocation>
</comment>
<dbReference type="NCBIfam" id="TIGR01364">
    <property type="entry name" value="serC_1"/>
    <property type="match status" value="1"/>
</dbReference>
<keyword evidence="8 11" id="KW-0718">Serine biosynthesis</keyword>
<dbReference type="EMBL" id="LSDG01000036">
    <property type="protein sequence ID" value="KXB65945.1"/>
    <property type="molecule type" value="Genomic_DNA"/>
</dbReference>
<dbReference type="GO" id="GO:0030170">
    <property type="term" value="F:pyridoxal phosphate binding"/>
    <property type="evidence" value="ECO:0007669"/>
    <property type="project" value="UniProtKB-UniRule"/>
</dbReference>
<protein>
    <recommendedName>
        <fullName evidence="11">Phosphoserine aminotransferase</fullName>
        <ecNumber evidence="11">2.6.1.52</ecNumber>
    </recommendedName>
    <alternativeName>
        <fullName evidence="11">Phosphohydroxythreonine aminotransferase</fullName>
        <shortName evidence="11">PSAT</shortName>
    </alternativeName>
</protein>
<feature type="binding site" evidence="11">
    <location>
        <position position="204"/>
    </location>
    <ligand>
        <name>pyridoxal 5'-phosphate</name>
        <dbReference type="ChEBI" id="CHEBI:597326"/>
    </ligand>
</feature>
<feature type="binding site" evidence="11">
    <location>
        <position position="160"/>
    </location>
    <ligand>
        <name>pyridoxal 5'-phosphate</name>
        <dbReference type="ChEBI" id="CHEBI:597326"/>
    </ligand>
</feature>
<evidence type="ECO:0000256" key="8">
    <source>
        <dbReference type="ARBA" id="ARBA00023299"/>
    </source>
</evidence>
<comment type="catalytic activity">
    <reaction evidence="9 11">
        <text>4-(phosphooxy)-L-threonine + 2-oxoglutarate = (R)-3-hydroxy-2-oxo-4-phosphooxybutanoate + L-glutamate</text>
        <dbReference type="Rhea" id="RHEA:16573"/>
        <dbReference type="ChEBI" id="CHEBI:16810"/>
        <dbReference type="ChEBI" id="CHEBI:29985"/>
        <dbReference type="ChEBI" id="CHEBI:58452"/>
        <dbReference type="ChEBI" id="CHEBI:58538"/>
        <dbReference type="EC" id="2.6.1.52"/>
    </reaction>
</comment>
<evidence type="ECO:0000256" key="2">
    <source>
        <dbReference type="ARBA" id="ARBA00005099"/>
    </source>
</evidence>
<dbReference type="InterPro" id="IPR015422">
    <property type="entry name" value="PyrdxlP-dep_Trfase_small"/>
</dbReference>
<keyword evidence="11" id="KW-0963">Cytoplasm</keyword>
<dbReference type="FunFam" id="3.40.640.10:FF:000010">
    <property type="entry name" value="Phosphoserine aminotransferase"/>
    <property type="match status" value="1"/>
</dbReference>
<evidence type="ECO:0000256" key="5">
    <source>
        <dbReference type="ARBA" id="ARBA00022605"/>
    </source>
</evidence>
<feature type="domain" description="Aminotransferase class V" evidence="12">
    <location>
        <begin position="12"/>
        <end position="357"/>
    </location>
</feature>
<reference evidence="14" key="1">
    <citation type="submission" date="2016-01" db="EMBL/GenBank/DDBJ databases">
        <authorList>
            <person name="Mitreva M."/>
            <person name="Pepin K.H."/>
            <person name="Mihindukulasuriya K.A."/>
            <person name="Fulton R."/>
            <person name="Fronick C."/>
            <person name="O'Laughlin M."/>
            <person name="Miner T."/>
            <person name="Herter B."/>
            <person name="Rosa B.A."/>
            <person name="Cordes M."/>
            <person name="Tomlinson C."/>
            <person name="Wollam A."/>
            <person name="Palsikar V.B."/>
            <person name="Mardis E.R."/>
            <person name="Wilson R.K."/>
        </authorList>
    </citation>
    <scope>NUCLEOTIDE SEQUENCE [LARGE SCALE GENOMIC DNA]</scope>
    <source>
        <strain evidence="14">DNF00729</strain>
    </source>
</reference>
<evidence type="ECO:0000259" key="12">
    <source>
        <dbReference type="Pfam" id="PF00266"/>
    </source>
</evidence>
<evidence type="ECO:0000256" key="6">
    <source>
        <dbReference type="ARBA" id="ARBA00022679"/>
    </source>
</evidence>
<dbReference type="InterPro" id="IPR022278">
    <property type="entry name" value="Pser_aminoTfrase"/>
</dbReference>
<evidence type="ECO:0000256" key="11">
    <source>
        <dbReference type="HAMAP-Rule" id="MF_00160"/>
    </source>
</evidence>
<dbReference type="InterPro" id="IPR015421">
    <property type="entry name" value="PyrdxlP-dep_Trfase_major"/>
</dbReference>
<accession>A0A134AE58</accession>
<feature type="binding site" evidence="11">
    <location>
        <position position="50"/>
    </location>
    <ligand>
        <name>L-glutamate</name>
        <dbReference type="ChEBI" id="CHEBI:29985"/>
    </ligand>
</feature>
<comment type="function">
    <text evidence="1 11">Catalyzes the reversible conversion of 3-phosphohydroxypyruvate to phosphoserine and of 3-hydroxy-2-oxo-4-phosphonooxybutanoate to phosphohydroxythreonine.</text>
</comment>
<keyword evidence="7 11" id="KW-0663">Pyridoxal phosphate</keyword>
<evidence type="ECO:0000256" key="1">
    <source>
        <dbReference type="ARBA" id="ARBA00003483"/>
    </source>
</evidence>
<dbReference type="PIRSF" id="PIRSF000525">
    <property type="entry name" value="SerC"/>
    <property type="match status" value="1"/>
</dbReference>
<evidence type="ECO:0000313" key="13">
    <source>
        <dbReference type="EMBL" id="KXB65945.1"/>
    </source>
</evidence>
<dbReference type="Gene3D" id="3.90.1150.10">
    <property type="entry name" value="Aspartate Aminotransferase, domain 1"/>
    <property type="match status" value="1"/>
</dbReference>
<dbReference type="GO" id="GO:0005737">
    <property type="term" value="C:cytoplasm"/>
    <property type="evidence" value="ECO:0007669"/>
    <property type="project" value="UniProtKB-SubCell"/>
</dbReference>
<comment type="similarity">
    <text evidence="3 11">Belongs to the class-V pyridoxal-phosphate-dependent aminotransferase family. SerC subfamily.</text>
</comment>
<gene>
    <name evidence="11" type="primary">serC</name>
    <name evidence="13" type="ORF">HMPREF1863_01156</name>
</gene>
<comment type="caution">
    <text evidence="13">The sequence shown here is derived from an EMBL/GenBank/DDBJ whole genome shotgun (WGS) entry which is preliminary data.</text>
</comment>
<dbReference type="AlphaFoldDB" id="A0A134AE58"/>
<evidence type="ECO:0000256" key="9">
    <source>
        <dbReference type="ARBA" id="ARBA00047630"/>
    </source>
</evidence>
<feature type="binding site" evidence="11">
    <location>
        <position position="110"/>
    </location>
    <ligand>
        <name>pyridoxal 5'-phosphate</name>
        <dbReference type="ChEBI" id="CHEBI:597326"/>
    </ligand>
</feature>
<comment type="cofactor">
    <cofactor evidence="11">
        <name>pyridoxal 5'-phosphate</name>
        <dbReference type="ChEBI" id="CHEBI:597326"/>
    </cofactor>
    <text evidence="11">Binds 1 pyridoxal phosphate per subunit.</text>
</comment>
<organism evidence="13 14">
    <name type="scientific">Aedoeadaptatus coxii</name>
    <dbReference type="NCBI Taxonomy" id="755172"/>
    <lineage>
        <taxon>Bacteria</taxon>
        <taxon>Bacillati</taxon>
        <taxon>Bacillota</taxon>
        <taxon>Tissierellia</taxon>
        <taxon>Tissierellales</taxon>
        <taxon>Peptoniphilaceae</taxon>
        <taxon>Aedoeadaptatus</taxon>
    </lineage>
</organism>
<comment type="catalytic activity">
    <reaction evidence="10 11">
        <text>O-phospho-L-serine + 2-oxoglutarate = 3-phosphooxypyruvate + L-glutamate</text>
        <dbReference type="Rhea" id="RHEA:14329"/>
        <dbReference type="ChEBI" id="CHEBI:16810"/>
        <dbReference type="ChEBI" id="CHEBI:18110"/>
        <dbReference type="ChEBI" id="CHEBI:29985"/>
        <dbReference type="ChEBI" id="CHEBI:57524"/>
        <dbReference type="EC" id="2.6.1.52"/>
    </reaction>
</comment>
<name>A0A134AE58_9FIRM</name>
<dbReference type="GO" id="GO:0004648">
    <property type="term" value="F:O-phospho-L-serine:2-oxoglutarate aminotransferase activity"/>
    <property type="evidence" value="ECO:0007669"/>
    <property type="project" value="UniProtKB-UniRule"/>
</dbReference>
<dbReference type="Proteomes" id="UP000070442">
    <property type="component" value="Unassembled WGS sequence"/>
</dbReference>
<keyword evidence="14" id="KW-1185">Reference proteome</keyword>
<dbReference type="UniPathway" id="UPA00135">
    <property type="reaction ID" value="UER00197"/>
</dbReference>
<evidence type="ECO:0000256" key="10">
    <source>
        <dbReference type="ARBA" id="ARBA00049007"/>
    </source>
</evidence>
<dbReference type="InterPro" id="IPR015424">
    <property type="entry name" value="PyrdxlP-dep_Trfase"/>
</dbReference>
<comment type="pathway">
    <text evidence="2 11">Amino-acid biosynthesis; L-serine biosynthesis; L-serine from 3-phospho-D-glycerate: step 2/3.</text>
</comment>
<keyword evidence="4 11" id="KW-0032">Aminotransferase</keyword>
<dbReference type="NCBIfam" id="NF003764">
    <property type="entry name" value="PRK05355.1"/>
    <property type="match status" value="1"/>
</dbReference>
<dbReference type="Gene3D" id="3.40.640.10">
    <property type="entry name" value="Type I PLP-dependent aspartate aminotransferase-like (Major domain)"/>
    <property type="match status" value="1"/>
</dbReference>
<evidence type="ECO:0000256" key="4">
    <source>
        <dbReference type="ARBA" id="ARBA00022576"/>
    </source>
</evidence>
<keyword evidence="5 11" id="KW-0028">Amino-acid biosynthesis</keyword>
<feature type="binding site" evidence="11">
    <location>
        <position position="181"/>
    </location>
    <ligand>
        <name>pyridoxal 5'-phosphate</name>
        <dbReference type="ChEBI" id="CHEBI:597326"/>
    </ligand>
</feature>